<sequence>MKYAFIQKYENEYRVSSLCRVMQVSRSGYYTWRDRPAKSDAPQNELLSQIRRVHMQSRQAYGAKKTWLALKSRGVTCGKHSVARLRKQAGIEARRKRRFRITVENHATAPAAPNLVQQQFRVDHPNRIWVGDMTYIRTRQGWLYLAILLDLYSRRVVGWSMSDRPDLALILNALDMALEQRQPRAGLIHHTDQGPIYAARKYRERMAAHGIQPSMSAKGNAYDNAVAESFFGNLKNEVIHHIDFESRDTARAAVFDYIELFYNRSRMHQSLGYVSPVEFERSMCVA</sequence>
<dbReference type="InterPro" id="IPR048020">
    <property type="entry name" value="Transpos_IS3"/>
</dbReference>
<dbReference type="PANTHER" id="PTHR46889:SF4">
    <property type="entry name" value="TRANSPOSASE INSO FOR INSERTION SEQUENCE ELEMENT IS911B-RELATED"/>
    <property type="match status" value="1"/>
</dbReference>
<dbReference type="GO" id="GO:0003676">
    <property type="term" value="F:nucleic acid binding"/>
    <property type="evidence" value="ECO:0007669"/>
    <property type="project" value="InterPro"/>
</dbReference>
<accession>D5CLX0</accession>
<proteinExistence type="predicted"/>
<protein>
    <submittedName>
        <fullName evidence="2">Integrase catalytic region</fullName>
    </submittedName>
</protein>
<evidence type="ECO:0000313" key="3">
    <source>
        <dbReference type="EMBL" id="ADE13013.1"/>
    </source>
</evidence>
<dbReference type="NCBIfam" id="NF033516">
    <property type="entry name" value="transpos_IS3"/>
    <property type="match status" value="1"/>
</dbReference>
<dbReference type="InterPro" id="IPR036397">
    <property type="entry name" value="RNaseH_sf"/>
</dbReference>
<dbReference type="STRING" id="580332.Slit_2338"/>
<dbReference type="HOGENOM" id="CLU_027402_4_2_4"/>
<reference evidence="2 4" key="1">
    <citation type="submission" date="2010-03" db="EMBL/GenBank/DDBJ databases">
        <title>Complete sequence of Sideroxydans lithotrophicus ES-1.</title>
        <authorList>
            <consortium name="US DOE Joint Genome Institute"/>
            <person name="Lucas S."/>
            <person name="Copeland A."/>
            <person name="Lapidus A."/>
            <person name="Cheng J.-F."/>
            <person name="Bruce D."/>
            <person name="Goodwin L."/>
            <person name="Pitluck S."/>
            <person name="Munk A.C."/>
            <person name="Detter J.C."/>
            <person name="Han C."/>
            <person name="Tapia R."/>
            <person name="Larimer F."/>
            <person name="Land M."/>
            <person name="Hauser L."/>
            <person name="Kyrpides N."/>
            <person name="Ivanova N."/>
            <person name="Emerson D."/>
            <person name="Woyke T."/>
        </authorList>
    </citation>
    <scope>NUCLEOTIDE SEQUENCE [LARGE SCALE GENOMIC DNA]</scope>
    <source>
        <strain evidence="2 4">ES-1</strain>
    </source>
</reference>
<evidence type="ECO:0000313" key="2">
    <source>
        <dbReference type="EMBL" id="ADE12565.1"/>
    </source>
</evidence>
<dbReference type="PANTHER" id="PTHR46889">
    <property type="entry name" value="TRANSPOSASE INSF FOR INSERTION SEQUENCE IS3B-RELATED"/>
    <property type="match status" value="1"/>
</dbReference>
<evidence type="ECO:0000259" key="1">
    <source>
        <dbReference type="PROSITE" id="PS50994"/>
    </source>
</evidence>
<dbReference type="Pfam" id="PF13333">
    <property type="entry name" value="rve_2"/>
    <property type="match status" value="1"/>
</dbReference>
<evidence type="ECO:0000313" key="4">
    <source>
        <dbReference type="Proteomes" id="UP000001625"/>
    </source>
</evidence>
<organism evidence="2 4">
    <name type="scientific">Sideroxydans lithotrophicus (strain ES-1)</name>
    <dbReference type="NCBI Taxonomy" id="580332"/>
    <lineage>
        <taxon>Bacteria</taxon>
        <taxon>Pseudomonadati</taxon>
        <taxon>Pseudomonadota</taxon>
        <taxon>Betaproteobacteria</taxon>
        <taxon>Nitrosomonadales</taxon>
        <taxon>Gallionellaceae</taxon>
        <taxon>Sideroxydans</taxon>
    </lineage>
</organism>
<dbReference type="InterPro" id="IPR025948">
    <property type="entry name" value="HTH-like_dom"/>
</dbReference>
<keyword evidence="4" id="KW-1185">Reference proteome</keyword>
<feature type="domain" description="Integrase catalytic" evidence="1">
    <location>
        <begin position="121"/>
        <end position="284"/>
    </location>
</feature>
<dbReference type="Pfam" id="PF13276">
    <property type="entry name" value="HTH_21"/>
    <property type="match status" value="1"/>
</dbReference>
<dbReference type="EMBL" id="CP001965">
    <property type="protein sequence ID" value="ADE13013.1"/>
    <property type="molecule type" value="Genomic_DNA"/>
</dbReference>
<dbReference type="Gene3D" id="3.30.420.10">
    <property type="entry name" value="Ribonuclease H-like superfamily/Ribonuclease H"/>
    <property type="match status" value="1"/>
</dbReference>
<dbReference type="Proteomes" id="UP000001625">
    <property type="component" value="Chromosome"/>
</dbReference>
<dbReference type="InterPro" id="IPR012337">
    <property type="entry name" value="RNaseH-like_sf"/>
</dbReference>
<dbReference type="eggNOG" id="COG2801">
    <property type="taxonomic scope" value="Bacteria"/>
</dbReference>
<dbReference type="InterPro" id="IPR001584">
    <property type="entry name" value="Integrase_cat-core"/>
</dbReference>
<dbReference type="KEGG" id="slt:Slit_2338"/>
<dbReference type="PROSITE" id="PS50994">
    <property type="entry name" value="INTEGRASE"/>
    <property type="match status" value="1"/>
</dbReference>
<dbReference type="AlphaFoldDB" id="D5CLX0"/>
<gene>
    <name evidence="2" type="ordered locus">Slit_2338</name>
    <name evidence="3" type="ordered locus">Slit_2788</name>
</gene>
<dbReference type="KEGG" id="slt:Slit_2788"/>
<dbReference type="Pfam" id="PF00665">
    <property type="entry name" value="rve"/>
    <property type="match status" value="1"/>
</dbReference>
<dbReference type="InterPro" id="IPR050900">
    <property type="entry name" value="Transposase_IS3/IS150/IS904"/>
</dbReference>
<name>D5CLX0_SIDLE</name>
<dbReference type="GO" id="GO:0015074">
    <property type="term" value="P:DNA integration"/>
    <property type="evidence" value="ECO:0007669"/>
    <property type="project" value="InterPro"/>
</dbReference>
<dbReference type="RefSeq" id="WP_013030463.1">
    <property type="nucleotide sequence ID" value="NC_013959.1"/>
</dbReference>
<dbReference type="SUPFAM" id="SSF53098">
    <property type="entry name" value="Ribonuclease H-like"/>
    <property type="match status" value="1"/>
</dbReference>
<dbReference type="EMBL" id="CP001965">
    <property type="protein sequence ID" value="ADE12565.1"/>
    <property type="molecule type" value="Genomic_DNA"/>
</dbReference>